<feature type="transmembrane region" description="Helical" evidence="1">
    <location>
        <begin position="122"/>
        <end position="141"/>
    </location>
</feature>
<protein>
    <submittedName>
        <fullName evidence="2">TSA: Wollemia nobilis Ref_Wollemi_Transcript_29031_1282 transcribed RNA sequence</fullName>
    </submittedName>
</protein>
<evidence type="ECO:0000313" key="2">
    <source>
        <dbReference type="EMBL" id="JAG85304.1"/>
    </source>
</evidence>
<accession>A0A0C9RPJ5</accession>
<name>A0A0C9RPJ5_9CONI</name>
<dbReference type="EMBL" id="GCHU01028812">
    <property type="protein sequence ID" value="JAG85304.1"/>
    <property type="molecule type" value="Transcribed_RNA"/>
</dbReference>
<proteinExistence type="predicted"/>
<keyword evidence="1" id="KW-0472">Membrane</keyword>
<dbReference type="InterPro" id="IPR021883">
    <property type="entry name" value="LPA1-like"/>
</dbReference>
<organism evidence="2">
    <name type="scientific">Wollemia nobilis</name>
    <dbReference type="NCBI Taxonomy" id="56998"/>
    <lineage>
        <taxon>Eukaryota</taxon>
        <taxon>Viridiplantae</taxon>
        <taxon>Streptophyta</taxon>
        <taxon>Embryophyta</taxon>
        <taxon>Tracheophyta</taxon>
        <taxon>Spermatophyta</taxon>
        <taxon>Pinopsida</taxon>
        <taxon>Pinidae</taxon>
        <taxon>Conifers II</taxon>
        <taxon>Araucariales</taxon>
        <taxon>Araucariaceae</taxon>
        <taxon>Wollemia</taxon>
    </lineage>
</organism>
<feature type="transmembrane region" description="Helical" evidence="1">
    <location>
        <begin position="86"/>
        <end position="110"/>
    </location>
</feature>
<dbReference type="PANTHER" id="PTHR35498">
    <property type="entry name" value="PROTEIN LOW PSII ACCUMULATION 1, CHLOROPLASTIC"/>
    <property type="match status" value="1"/>
</dbReference>
<sequence length="329" mass="36141">MVMALSLCTPTIVLRSPTLKLRVLVNPCGLRRPLNFIQNKRNGKQLPIALVRCSASPGNRPPSADISTSAKIRSEVLSPFRSVRMFFYLAFIASGGLGGLIALSRLIAALGNAPNAGSAPEILKGLGIDLAAVSLFAFLYTREWRAQKVQQARLSREEILANLKLEVDGKKVVSISQLRGFARLVIVAGPAAFIEEAFRLSEPFTNDLLDRGVRVVYYATDGVVPNLWASTVDSNLDEVKDAEQLPTNNRQKSLWQLTPIYTTEWSKWLNEQKSLAKVPEEKPVYISLRMDGRVRGSGVGYPPWNAFVAQLPPLKGLWAGVLDGMDGRV</sequence>
<keyword evidence="1" id="KW-1133">Transmembrane helix</keyword>
<dbReference type="PANTHER" id="PTHR35498:SF1">
    <property type="entry name" value="LOW PSII ACCUMULATION-LIKE PROTEIN"/>
    <property type="match status" value="1"/>
</dbReference>
<dbReference type="Pfam" id="PF11998">
    <property type="entry name" value="DUF3493"/>
    <property type="match status" value="1"/>
</dbReference>
<dbReference type="AlphaFoldDB" id="A0A0C9RPJ5"/>
<evidence type="ECO:0000256" key="1">
    <source>
        <dbReference type="SAM" id="Phobius"/>
    </source>
</evidence>
<keyword evidence="1" id="KW-0812">Transmembrane</keyword>
<reference evidence="2" key="1">
    <citation type="submission" date="2015-02" db="EMBL/GenBank/DDBJ databases">
        <title>A transcriptome of Wollemia nobilis - a relic of Gondwana.</title>
        <authorList>
            <person name="Chia J.Y."/>
            <person name="Leong Y.S."/>
            <person name="Abdul Karim S."/>
            <person name="Wan Azmi N."/>
            <person name="Hercus R."/>
            <person name="Croft L."/>
        </authorList>
    </citation>
    <scope>NUCLEOTIDE SEQUENCE</scope>
    <source>
        <strain evidence="2">MaeBrown</strain>
        <tissue evidence="2">Leaf</tissue>
    </source>
</reference>